<dbReference type="Proteomes" id="UP000199207">
    <property type="component" value="Unassembled WGS sequence"/>
</dbReference>
<dbReference type="RefSeq" id="WP_175541337.1">
    <property type="nucleotide sequence ID" value="NZ_FOLM01000004.1"/>
</dbReference>
<protein>
    <submittedName>
        <fullName evidence="2">Uncharacterized protein</fullName>
    </submittedName>
</protein>
<name>A0A1I1KBU0_9ACTN</name>
<evidence type="ECO:0000256" key="1">
    <source>
        <dbReference type="SAM" id="MobiDB-lite"/>
    </source>
</evidence>
<feature type="region of interest" description="Disordered" evidence="1">
    <location>
        <begin position="1"/>
        <end position="30"/>
    </location>
</feature>
<sequence length="49" mass="5284">MSAESPEPPNEPQGQPSGQEGQPTGDELTDRLTKLGEQITAHLEGLRKK</sequence>
<accession>A0A1I1KBU0</accession>
<keyword evidence="3" id="KW-1185">Reference proteome</keyword>
<dbReference type="EMBL" id="FOLM01000004">
    <property type="protein sequence ID" value="SFC55543.1"/>
    <property type="molecule type" value="Genomic_DNA"/>
</dbReference>
<dbReference type="AlphaFoldDB" id="A0A1I1KBU0"/>
<evidence type="ECO:0000313" key="3">
    <source>
        <dbReference type="Proteomes" id="UP000199207"/>
    </source>
</evidence>
<organism evidence="2 3">
    <name type="scientific">Streptomyces aidingensis</name>
    <dbReference type="NCBI Taxonomy" id="910347"/>
    <lineage>
        <taxon>Bacteria</taxon>
        <taxon>Bacillati</taxon>
        <taxon>Actinomycetota</taxon>
        <taxon>Actinomycetes</taxon>
        <taxon>Kitasatosporales</taxon>
        <taxon>Streptomycetaceae</taxon>
        <taxon>Streptomyces</taxon>
    </lineage>
</organism>
<feature type="compositionally biased region" description="Pro residues" evidence="1">
    <location>
        <begin position="1"/>
        <end position="11"/>
    </location>
</feature>
<reference evidence="2 3" key="1">
    <citation type="submission" date="2016-10" db="EMBL/GenBank/DDBJ databases">
        <authorList>
            <person name="de Groot N.N."/>
        </authorList>
    </citation>
    <scope>NUCLEOTIDE SEQUENCE [LARGE SCALE GENOMIC DNA]</scope>
    <source>
        <strain evidence="2 3">CGMCC 4.5739</strain>
    </source>
</reference>
<evidence type="ECO:0000313" key="2">
    <source>
        <dbReference type="EMBL" id="SFC55543.1"/>
    </source>
</evidence>
<gene>
    <name evidence="2" type="ORF">SAMN05421773_10477</name>
</gene>
<proteinExistence type="predicted"/>
<dbReference type="STRING" id="910347.SAMN05421773_10477"/>
<feature type="compositionally biased region" description="Low complexity" evidence="1">
    <location>
        <begin position="12"/>
        <end position="25"/>
    </location>
</feature>